<dbReference type="CDD" id="cd01324">
    <property type="entry name" value="cbb3_Oxidase_CcoQ"/>
    <property type="match status" value="1"/>
</dbReference>
<keyword evidence="3" id="KW-1185">Reference proteome</keyword>
<keyword evidence="1" id="KW-0812">Transmembrane</keyword>
<accession>A0A6B8KCN9</accession>
<feature type="transmembrane region" description="Helical" evidence="1">
    <location>
        <begin position="16"/>
        <end position="36"/>
    </location>
</feature>
<evidence type="ECO:0000256" key="1">
    <source>
        <dbReference type="SAM" id="Phobius"/>
    </source>
</evidence>
<keyword evidence="1" id="KW-1133">Transmembrane helix</keyword>
<protein>
    <submittedName>
        <fullName evidence="2">CcoQ/FixQ family Cbb3-type cytochrome c oxidase assembly chaperone</fullName>
    </submittedName>
</protein>
<dbReference type="Pfam" id="PF05545">
    <property type="entry name" value="FixQ"/>
    <property type="match status" value="1"/>
</dbReference>
<reference evidence="2 3" key="1">
    <citation type="submission" date="2019-11" db="EMBL/GenBank/DDBJ databases">
        <title>The genome sequence of Methylocystis heyeri.</title>
        <authorList>
            <person name="Oshkin I.Y."/>
            <person name="Miroshnikov K."/>
            <person name="Dedysh S.N."/>
        </authorList>
    </citation>
    <scope>NUCLEOTIDE SEQUENCE [LARGE SCALE GENOMIC DNA]</scope>
    <source>
        <strain evidence="2 3">H2</strain>
    </source>
</reference>
<evidence type="ECO:0000313" key="2">
    <source>
        <dbReference type="EMBL" id="QGM44785.1"/>
    </source>
</evidence>
<sequence>MTTGDVSSYEAWREFAATWGSAYFGLIFFAALVYALRPSRRKHFDDAAQIPLRED</sequence>
<dbReference type="KEGG" id="mhey:H2LOC_003265"/>
<gene>
    <name evidence="2" type="ORF">H2LOC_003265</name>
</gene>
<dbReference type="Proteomes" id="UP000309061">
    <property type="component" value="Chromosome"/>
</dbReference>
<dbReference type="OrthoDB" id="7173870at2"/>
<name>A0A6B8KCN9_9HYPH</name>
<evidence type="ECO:0000313" key="3">
    <source>
        <dbReference type="Proteomes" id="UP000309061"/>
    </source>
</evidence>
<proteinExistence type="predicted"/>
<dbReference type="EMBL" id="CP046052">
    <property type="protein sequence ID" value="QGM44785.1"/>
    <property type="molecule type" value="Genomic_DNA"/>
</dbReference>
<keyword evidence="1" id="KW-0472">Membrane</keyword>
<dbReference type="InterPro" id="IPR008621">
    <property type="entry name" value="Cbb3-typ_cyt_oxidase_comp"/>
</dbReference>
<dbReference type="AlphaFoldDB" id="A0A6B8KCN9"/>
<dbReference type="RefSeq" id="WP_136495082.1">
    <property type="nucleotide sequence ID" value="NZ_CP046052.1"/>
</dbReference>
<organism evidence="2 3">
    <name type="scientific">Methylocystis heyeri</name>
    <dbReference type="NCBI Taxonomy" id="391905"/>
    <lineage>
        <taxon>Bacteria</taxon>
        <taxon>Pseudomonadati</taxon>
        <taxon>Pseudomonadota</taxon>
        <taxon>Alphaproteobacteria</taxon>
        <taxon>Hyphomicrobiales</taxon>
        <taxon>Methylocystaceae</taxon>
        <taxon>Methylocystis</taxon>
    </lineage>
</organism>